<dbReference type="Proteomes" id="UP000271241">
    <property type="component" value="Unassembled WGS sequence"/>
</dbReference>
<evidence type="ECO:0000256" key="1">
    <source>
        <dbReference type="SAM" id="MobiDB-lite"/>
    </source>
</evidence>
<dbReference type="GO" id="GO:0016787">
    <property type="term" value="F:hydrolase activity"/>
    <property type="evidence" value="ECO:0007669"/>
    <property type="project" value="UniProtKB-KW"/>
</dbReference>
<dbReference type="Pfam" id="PF01764">
    <property type="entry name" value="Lipase_3"/>
    <property type="match status" value="1"/>
</dbReference>
<dbReference type="EMBL" id="KZ993343">
    <property type="protein sequence ID" value="RKP04965.1"/>
    <property type="molecule type" value="Genomic_DNA"/>
</dbReference>
<dbReference type="InterPro" id="IPR029058">
    <property type="entry name" value="AB_hydrolase_fold"/>
</dbReference>
<sequence length="417" mass="43925">MTNAVVDPQPATGVNTGVASSATKTTVGSLQDRILDNIPAAVNAAAMREFARDLVAFQLATVGKLLSSDASASKPVISSEHGGDAIDSIISTAPSTVVNLPAATRTTTINSAPADWVAPSNRALQEAYELARFASAAYCAGNKKLSTWSCRRHCEPFKGQVEVKGILGSADETSARGFVAAVGEHPSVADGKQIALVSVRGAADTHKWVHSLSTTPASHAVPGFPGDKDCAEEPRVHAYFYERIVNNIKDHAIALLSQLFLETQAPERPKQVYVVGHGLGAAGAVLLAIELLHAQLDWLHGKTIKVFTYGSPRIGNPAFSRLVHRLVQSGQLQIARVTSGGDPVPSLPPRSLGYKHHAGRWLLLGSGASAHTLVAPNGSAIADAEQAEEGADIGAWTPSSDPLAHLRAWNLWFGPYC</sequence>
<evidence type="ECO:0000313" key="4">
    <source>
        <dbReference type="Proteomes" id="UP000271241"/>
    </source>
</evidence>
<evidence type="ECO:0000259" key="2">
    <source>
        <dbReference type="Pfam" id="PF01764"/>
    </source>
</evidence>
<feature type="compositionally biased region" description="Polar residues" evidence="1">
    <location>
        <begin position="12"/>
        <end position="22"/>
    </location>
</feature>
<dbReference type="InterPro" id="IPR002921">
    <property type="entry name" value="Fungal_lipase-type"/>
</dbReference>
<evidence type="ECO:0000313" key="3">
    <source>
        <dbReference type="EMBL" id="RKP04965.1"/>
    </source>
</evidence>
<keyword evidence="3" id="KW-0378">Hydrolase</keyword>
<proteinExistence type="predicted"/>
<gene>
    <name evidence="3" type="ORF">THASP1DRAFT_33214</name>
</gene>
<dbReference type="PANTHER" id="PTHR45856">
    <property type="entry name" value="ALPHA/BETA-HYDROLASES SUPERFAMILY PROTEIN"/>
    <property type="match status" value="1"/>
</dbReference>
<accession>A0A4P9XH23</accession>
<feature type="region of interest" description="Disordered" evidence="1">
    <location>
        <begin position="1"/>
        <end position="22"/>
    </location>
</feature>
<dbReference type="InterPro" id="IPR051218">
    <property type="entry name" value="Sec_MonoDiacylglyc_Lipase"/>
</dbReference>
<keyword evidence="4" id="KW-1185">Reference proteome</keyword>
<dbReference type="OrthoDB" id="438440at2759"/>
<name>A0A4P9XH23_9FUNG</name>
<dbReference type="Gene3D" id="3.40.50.1820">
    <property type="entry name" value="alpha/beta hydrolase"/>
    <property type="match status" value="1"/>
</dbReference>
<dbReference type="SUPFAM" id="SSF53474">
    <property type="entry name" value="alpha/beta-Hydrolases"/>
    <property type="match status" value="1"/>
</dbReference>
<dbReference type="PANTHER" id="PTHR45856:SF24">
    <property type="entry name" value="FUNGAL LIPASE-LIKE DOMAIN-CONTAINING PROTEIN"/>
    <property type="match status" value="1"/>
</dbReference>
<dbReference type="AlphaFoldDB" id="A0A4P9XH23"/>
<organism evidence="3 4">
    <name type="scientific">Thamnocephalis sphaerospora</name>
    <dbReference type="NCBI Taxonomy" id="78915"/>
    <lineage>
        <taxon>Eukaryota</taxon>
        <taxon>Fungi</taxon>
        <taxon>Fungi incertae sedis</taxon>
        <taxon>Zoopagomycota</taxon>
        <taxon>Zoopagomycotina</taxon>
        <taxon>Zoopagomycetes</taxon>
        <taxon>Zoopagales</taxon>
        <taxon>Sigmoideomycetaceae</taxon>
        <taxon>Thamnocephalis</taxon>
    </lineage>
</organism>
<dbReference type="CDD" id="cd00519">
    <property type="entry name" value="Lipase_3"/>
    <property type="match status" value="1"/>
</dbReference>
<reference evidence="4" key="1">
    <citation type="journal article" date="2018" name="Nat. Microbiol.">
        <title>Leveraging single-cell genomics to expand the fungal tree of life.</title>
        <authorList>
            <person name="Ahrendt S.R."/>
            <person name="Quandt C.A."/>
            <person name="Ciobanu D."/>
            <person name="Clum A."/>
            <person name="Salamov A."/>
            <person name="Andreopoulos B."/>
            <person name="Cheng J.F."/>
            <person name="Woyke T."/>
            <person name="Pelin A."/>
            <person name="Henrissat B."/>
            <person name="Reynolds N.K."/>
            <person name="Benny G.L."/>
            <person name="Smith M.E."/>
            <person name="James T.Y."/>
            <person name="Grigoriev I.V."/>
        </authorList>
    </citation>
    <scope>NUCLEOTIDE SEQUENCE [LARGE SCALE GENOMIC DNA]</scope>
    <source>
        <strain evidence="4">RSA 1356</strain>
    </source>
</reference>
<dbReference type="GO" id="GO:0006629">
    <property type="term" value="P:lipid metabolic process"/>
    <property type="evidence" value="ECO:0007669"/>
    <property type="project" value="InterPro"/>
</dbReference>
<feature type="domain" description="Fungal lipase-type" evidence="2">
    <location>
        <begin position="197"/>
        <end position="350"/>
    </location>
</feature>
<protein>
    <submittedName>
        <fullName evidence="3">Alpha/Beta hydrolase protein</fullName>
    </submittedName>
</protein>